<evidence type="ECO:0000256" key="1">
    <source>
        <dbReference type="SAM" id="MobiDB-lite"/>
    </source>
</evidence>
<dbReference type="AlphaFoldDB" id="A0A9J6ASS6"/>
<keyword evidence="3" id="KW-1185">Reference proteome</keyword>
<dbReference type="Proteomes" id="UP000824120">
    <property type="component" value="Chromosome 2"/>
</dbReference>
<feature type="region of interest" description="Disordered" evidence="1">
    <location>
        <begin position="1"/>
        <end position="43"/>
    </location>
</feature>
<protein>
    <submittedName>
        <fullName evidence="2">Uncharacterized protein</fullName>
    </submittedName>
</protein>
<reference evidence="2 3" key="1">
    <citation type="submission" date="2020-09" db="EMBL/GenBank/DDBJ databases">
        <title>De no assembly of potato wild relative species, Solanum commersonii.</title>
        <authorList>
            <person name="Cho K."/>
        </authorList>
    </citation>
    <scope>NUCLEOTIDE SEQUENCE [LARGE SCALE GENOMIC DNA]</scope>
    <source>
        <strain evidence="2">LZ3.2</strain>
        <tissue evidence="2">Leaf</tissue>
    </source>
</reference>
<sequence length="84" mass="9557">MSQKTRGAFGGSHGVKWSRLRQTHPSSSLPRTRFNGISGVNDKKKRGLHYPVLLKCDSPKGLKFKFLDFEKSTKKQQQPEKAEK</sequence>
<name>A0A9J6ASS6_SOLCO</name>
<gene>
    <name evidence="2" type="ORF">H5410_012832</name>
</gene>
<proteinExistence type="predicted"/>
<evidence type="ECO:0000313" key="2">
    <source>
        <dbReference type="EMBL" id="KAG5627614.1"/>
    </source>
</evidence>
<accession>A0A9J6ASS6</accession>
<organism evidence="2 3">
    <name type="scientific">Solanum commersonii</name>
    <name type="common">Commerson's wild potato</name>
    <name type="synonym">Commerson's nightshade</name>
    <dbReference type="NCBI Taxonomy" id="4109"/>
    <lineage>
        <taxon>Eukaryota</taxon>
        <taxon>Viridiplantae</taxon>
        <taxon>Streptophyta</taxon>
        <taxon>Embryophyta</taxon>
        <taxon>Tracheophyta</taxon>
        <taxon>Spermatophyta</taxon>
        <taxon>Magnoliopsida</taxon>
        <taxon>eudicotyledons</taxon>
        <taxon>Gunneridae</taxon>
        <taxon>Pentapetalae</taxon>
        <taxon>asterids</taxon>
        <taxon>lamiids</taxon>
        <taxon>Solanales</taxon>
        <taxon>Solanaceae</taxon>
        <taxon>Solanoideae</taxon>
        <taxon>Solaneae</taxon>
        <taxon>Solanum</taxon>
    </lineage>
</organism>
<comment type="caution">
    <text evidence="2">The sequence shown here is derived from an EMBL/GenBank/DDBJ whole genome shotgun (WGS) entry which is preliminary data.</text>
</comment>
<dbReference type="EMBL" id="JACXVP010000002">
    <property type="protein sequence ID" value="KAG5627614.1"/>
    <property type="molecule type" value="Genomic_DNA"/>
</dbReference>
<evidence type="ECO:0000313" key="3">
    <source>
        <dbReference type="Proteomes" id="UP000824120"/>
    </source>
</evidence>